<protein>
    <submittedName>
        <fullName evidence="3">Uncharacterized protein</fullName>
    </submittedName>
</protein>
<evidence type="ECO:0000256" key="1">
    <source>
        <dbReference type="SAM" id="MobiDB-lite"/>
    </source>
</evidence>
<name>A0A7R9LQ34_9ACAR</name>
<evidence type="ECO:0000313" key="4">
    <source>
        <dbReference type="Proteomes" id="UP000728032"/>
    </source>
</evidence>
<organism evidence="3">
    <name type="scientific">Oppiella nova</name>
    <dbReference type="NCBI Taxonomy" id="334625"/>
    <lineage>
        <taxon>Eukaryota</taxon>
        <taxon>Metazoa</taxon>
        <taxon>Ecdysozoa</taxon>
        <taxon>Arthropoda</taxon>
        <taxon>Chelicerata</taxon>
        <taxon>Arachnida</taxon>
        <taxon>Acari</taxon>
        <taxon>Acariformes</taxon>
        <taxon>Sarcoptiformes</taxon>
        <taxon>Oribatida</taxon>
        <taxon>Brachypylina</taxon>
        <taxon>Oppioidea</taxon>
        <taxon>Oppiidae</taxon>
        <taxon>Oppiella</taxon>
    </lineage>
</organism>
<feature type="non-terminal residue" evidence="3">
    <location>
        <position position="1"/>
    </location>
</feature>
<evidence type="ECO:0000256" key="2">
    <source>
        <dbReference type="SAM" id="Phobius"/>
    </source>
</evidence>
<dbReference type="EMBL" id="CAJPVJ010002115">
    <property type="protein sequence ID" value="CAG2165794.1"/>
    <property type="molecule type" value="Genomic_DNA"/>
</dbReference>
<proteinExistence type="predicted"/>
<feature type="transmembrane region" description="Helical" evidence="2">
    <location>
        <begin position="69"/>
        <end position="88"/>
    </location>
</feature>
<evidence type="ECO:0000313" key="3">
    <source>
        <dbReference type="EMBL" id="CAD7645679.1"/>
    </source>
</evidence>
<feature type="compositionally biased region" description="Low complexity" evidence="1">
    <location>
        <begin position="574"/>
        <end position="593"/>
    </location>
</feature>
<feature type="region of interest" description="Disordered" evidence="1">
    <location>
        <begin position="507"/>
        <end position="593"/>
    </location>
</feature>
<feature type="compositionally biased region" description="Basic residues" evidence="1">
    <location>
        <begin position="628"/>
        <end position="641"/>
    </location>
</feature>
<reference evidence="3" key="1">
    <citation type="submission" date="2020-11" db="EMBL/GenBank/DDBJ databases">
        <authorList>
            <person name="Tran Van P."/>
        </authorList>
    </citation>
    <scope>NUCLEOTIDE SEQUENCE</scope>
</reference>
<feature type="region of interest" description="Disordered" evidence="1">
    <location>
        <begin position="404"/>
        <end position="446"/>
    </location>
</feature>
<accession>A0A7R9LQ34</accession>
<feature type="region of interest" description="Disordered" evidence="1">
    <location>
        <begin position="621"/>
        <end position="660"/>
    </location>
</feature>
<keyword evidence="2" id="KW-0472">Membrane</keyword>
<feature type="compositionally biased region" description="Polar residues" evidence="1">
    <location>
        <begin position="467"/>
        <end position="482"/>
    </location>
</feature>
<dbReference type="EMBL" id="OC916940">
    <property type="protein sequence ID" value="CAD7645679.1"/>
    <property type="molecule type" value="Genomic_DNA"/>
</dbReference>
<dbReference type="Proteomes" id="UP000728032">
    <property type="component" value="Unassembled WGS sequence"/>
</dbReference>
<gene>
    <name evidence="3" type="ORF">ONB1V03_LOCUS5332</name>
</gene>
<feature type="region of interest" description="Disordered" evidence="1">
    <location>
        <begin position="467"/>
        <end position="488"/>
    </location>
</feature>
<feature type="compositionally biased region" description="Polar residues" evidence="1">
    <location>
        <begin position="520"/>
        <end position="537"/>
    </location>
</feature>
<keyword evidence="4" id="KW-1185">Reference proteome</keyword>
<sequence>YRTLYGFNPSTKHGSINKKILDDQRAFDLRWPPVIGALALCYALNHGPYLAFNAAGLVVQFWNPLHDNIIVWFGVIEGILLPIALYITDDPFRDAVKRSFRRKNYRCSDISSEGPFPLYFNDFALIDKPYVGAMSSIPTAKLNTSSSPLTVVSNYRRSSMRANEKHRRTNTNEPLMRVNTNGLSSLRKPKASKASDKYMFLSIYGVDKVIPVSKQSIQYNTGTGSSHDEHSLANPYAPTYKNSTTLSTFAGSDNSISKPTIDCSKGLDDKHQQYVSDSKVWYSPHSGKHYDQKLNPNLIDTKSSSKAKYANEEHIYATLSETFSVRSTLPDKRQLQQKLQKLNDSIDNPNDRNDISNEINMQNASIISAFNSAHNYPKSCGTASVDGLSMSGVSFTTLANDDFEFTKGSDTQTTTERTLNDESDDRMDSSSVGSSSSTGSYSMDEPLNKSHIYDNLAFECDNSHNSHTSAGAGVTPSQGSRNASAAHHLSSSVSAINYVQRNDSSIVHKSMATHPRKTLSETNLLISSTSRQNSGSLQRIDEHHDRRRGVGPVGHPTHHRYGTARSGHLYNTQSSDSLDSSTSADSSANNHNNADIHSKLANVLKRKTNANNTSLSVIRQNAYINNRANHKSRSRTKKYKNSKREDNQQSSYKSRKARDLAHNQKAADLSKANNNLFGSQSVWSIESKSKPIVRNLNGLTRIGSYAQEWYLNKSMPDLCSLDSLDNSCPSPVFSPLYKRESKKSLNKE</sequence>
<keyword evidence="2" id="KW-1133">Transmembrane helix</keyword>
<dbReference type="AlphaFoldDB" id="A0A7R9LQ34"/>
<dbReference type="OrthoDB" id="6369020at2759"/>
<feature type="compositionally biased region" description="Polar residues" evidence="1">
    <location>
        <begin position="408"/>
        <end position="417"/>
    </location>
</feature>
<keyword evidence="2" id="KW-0812">Transmembrane</keyword>
<feature type="compositionally biased region" description="Low complexity" evidence="1">
    <location>
        <begin position="429"/>
        <end position="444"/>
    </location>
</feature>